<protein>
    <submittedName>
        <fullName evidence="11">Trimeric autotransporter adhesin</fullName>
    </submittedName>
</protein>
<proteinExistence type="predicted"/>
<evidence type="ECO:0000256" key="4">
    <source>
        <dbReference type="ARBA" id="ARBA00022692"/>
    </source>
</evidence>
<evidence type="ECO:0000256" key="6">
    <source>
        <dbReference type="ARBA" id="ARBA00023136"/>
    </source>
</evidence>
<evidence type="ECO:0000256" key="1">
    <source>
        <dbReference type="ARBA" id="ARBA00004241"/>
    </source>
</evidence>
<evidence type="ECO:0000256" key="2">
    <source>
        <dbReference type="ARBA" id="ARBA00004442"/>
    </source>
</evidence>
<dbReference type="RefSeq" id="WP_258788321.1">
    <property type="nucleotide sequence ID" value="NZ_UGHH01000002.1"/>
</dbReference>
<keyword evidence="5" id="KW-0732">Signal</keyword>
<keyword evidence="6" id="KW-0472">Membrane</keyword>
<evidence type="ECO:0000313" key="11">
    <source>
        <dbReference type="EMBL" id="STO63018.1"/>
    </source>
</evidence>
<dbReference type="Gene3D" id="1.20.5.170">
    <property type="match status" value="1"/>
</dbReference>
<accession>A0A377HYC1</accession>
<sequence>MVSQQAVEKSEQSANTATQALTSAQQAEQTAATANVNATKANESATQALTQATTANQLATASDGKAKKAEAQATNANNLATTAKANADKAIAEASQATSDAHQAVTTANTANDKADSAVSASQQAVQKVDLVAAQVEKHDTQINAVQTSLSETAQKAEQAGLVGIQARNLGENALSQAKSVSNRVETLEQCTVQYNADKSAVSLNNATLNDLAEGEVSATSTQAVTGKQLHATEQKVEKVVQEQLVPVQKQVADTKAEVANNKTAITTNKTNIAKNTQRVEKLVEVANAQTVRINENTRFVQAQAERITRNTQAINENRQAIQQNSRRIDNLEQQSRKDRRQARAGVAGAMAMTQITPVQGKTFTIGAGVGTYRGETAVAVSVKYAPKPNVVISLSGSADSRGGVGAATGVSLGLN</sequence>
<evidence type="ECO:0000256" key="8">
    <source>
        <dbReference type="SAM" id="Coils"/>
    </source>
</evidence>
<evidence type="ECO:0000256" key="3">
    <source>
        <dbReference type="ARBA" id="ARBA00022452"/>
    </source>
</evidence>
<dbReference type="Pfam" id="PF03895">
    <property type="entry name" value="YadA_anchor"/>
    <property type="match status" value="1"/>
</dbReference>
<dbReference type="Proteomes" id="UP000254867">
    <property type="component" value="Unassembled WGS sequence"/>
</dbReference>
<dbReference type="Gene3D" id="3.30.1300.30">
    <property type="entry name" value="GSPII I/J protein-like"/>
    <property type="match status" value="1"/>
</dbReference>
<reference evidence="11 12" key="1">
    <citation type="submission" date="2018-06" db="EMBL/GenBank/DDBJ databases">
        <authorList>
            <consortium name="Pathogen Informatics"/>
            <person name="Doyle S."/>
        </authorList>
    </citation>
    <scope>NUCLEOTIDE SEQUENCE [LARGE SCALE GENOMIC DNA]</scope>
    <source>
        <strain evidence="11 12">NCTC10794</strain>
    </source>
</reference>
<dbReference type="AlphaFoldDB" id="A0A377HYC1"/>
<dbReference type="GO" id="GO:0009986">
    <property type="term" value="C:cell surface"/>
    <property type="evidence" value="ECO:0007669"/>
    <property type="project" value="UniProtKB-SubCell"/>
</dbReference>
<dbReference type="InterPro" id="IPR005594">
    <property type="entry name" value="YadA_C"/>
</dbReference>
<feature type="domain" description="Trimeric autotransporter adhesin YadA-like C-terminal membrane anchor" evidence="10">
    <location>
        <begin position="358"/>
        <end position="413"/>
    </location>
</feature>
<name>A0A377HYC1_HAEPH</name>
<evidence type="ECO:0000313" key="12">
    <source>
        <dbReference type="Proteomes" id="UP000254867"/>
    </source>
</evidence>
<evidence type="ECO:0000259" key="10">
    <source>
        <dbReference type="Pfam" id="PF03895"/>
    </source>
</evidence>
<dbReference type="SUPFAM" id="SSF54523">
    <property type="entry name" value="Pili subunits"/>
    <property type="match status" value="1"/>
</dbReference>
<feature type="coiled-coil region" evidence="8">
    <location>
        <begin position="305"/>
        <end position="342"/>
    </location>
</feature>
<gene>
    <name evidence="11" type="primary">caaA5</name>
    <name evidence="11" type="ORF">NCTC10794_00005</name>
</gene>
<dbReference type="EMBL" id="UGHH01000002">
    <property type="protein sequence ID" value="STO63018.1"/>
    <property type="molecule type" value="Genomic_DNA"/>
</dbReference>
<keyword evidence="8" id="KW-0175">Coiled coil</keyword>
<feature type="region of interest" description="Disordered" evidence="9">
    <location>
        <begin position="1"/>
        <end position="44"/>
    </location>
</feature>
<evidence type="ECO:0000256" key="7">
    <source>
        <dbReference type="ARBA" id="ARBA00023237"/>
    </source>
</evidence>
<feature type="compositionally biased region" description="Low complexity" evidence="9">
    <location>
        <begin position="14"/>
        <end position="44"/>
    </location>
</feature>
<evidence type="ECO:0000256" key="9">
    <source>
        <dbReference type="SAM" id="MobiDB-lite"/>
    </source>
</evidence>
<organism evidence="11 12">
    <name type="scientific">Haemophilus parahaemolyticus</name>
    <dbReference type="NCBI Taxonomy" id="735"/>
    <lineage>
        <taxon>Bacteria</taxon>
        <taxon>Pseudomonadati</taxon>
        <taxon>Pseudomonadota</taxon>
        <taxon>Gammaproteobacteria</taxon>
        <taxon>Pasteurellales</taxon>
        <taxon>Pasteurellaceae</taxon>
        <taxon>Haemophilus</taxon>
    </lineage>
</organism>
<keyword evidence="7" id="KW-0998">Cell outer membrane</keyword>
<keyword evidence="4" id="KW-0812">Transmembrane</keyword>
<evidence type="ECO:0000256" key="5">
    <source>
        <dbReference type="ARBA" id="ARBA00022729"/>
    </source>
</evidence>
<keyword evidence="3" id="KW-1134">Transmembrane beta strand</keyword>
<comment type="subcellular location">
    <subcellularLocation>
        <location evidence="2">Cell outer membrane</location>
    </subcellularLocation>
    <subcellularLocation>
        <location evidence="1">Cell surface</location>
    </subcellularLocation>
</comment>
<dbReference type="InterPro" id="IPR045584">
    <property type="entry name" value="Pilin-like"/>
</dbReference>
<dbReference type="GO" id="GO:0009279">
    <property type="term" value="C:cell outer membrane"/>
    <property type="evidence" value="ECO:0007669"/>
    <property type="project" value="UniProtKB-SubCell"/>
</dbReference>